<evidence type="ECO:0000256" key="2">
    <source>
        <dbReference type="ARBA" id="ARBA00022723"/>
    </source>
</evidence>
<evidence type="ECO:0000256" key="6">
    <source>
        <dbReference type="ARBA" id="ARBA00022806"/>
    </source>
</evidence>
<dbReference type="PROSITE" id="PS00518">
    <property type="entry name" value="ZF_RING_1"/>
    <property type="match status" value="1"/>
</dbReference>
<feature type="region of interest" description="Disordered" evidence="10">
    <location>
        <begin position="412"/>
        <end position="485"/>
    </location>
</feature>
<dbReference type="InterPro" id="IPR000330">
    <property type="entry name" value="SNF2_N"/>
</dbReference>
<dbReference type="SMART" id="SM00490">
    <property type="entry name" value="HELICc"/>
    <property type="match status" value="1"/>
</dbReference>
<evidence type="ECO:0000256" key="5">
    <source>
        <dbReference type="ARBA" id="ARBA00022801"/>
    </source>
</evidence>
<dbReference type="SMART" id="SM00487">
    <property type="entry name" value="DEXDc"/>
    <property type="match status" value="1"/>
</dbReference>
<dbReference type="Pfam" id="PF00176">
    <property type="entry name" value="SNF2-rel_dom"/>
    <property type="match status" value="2"/>
</dbReference>
<feature type="compositionally biased region" description="Low complexity" evidence="10">
    <location>
        <begin position="272"/>
        <end position="290"/>
    </location>
</feature>
<dbReference type="InterPro" id="IPR049730">
    <property type="entry name" value="SNF2/RAD54-like_C"/>
</dbReference>
<evidence type="ECO:0000256" key="8">
    <source>
        <dbReference type="ARBA" id="ARBA00022840"/>
    </source>
</evidence>
<dbReference type="Gene3D" id="3.40.50.300">
    <property type="entry name" value="P-loop containing nucleotide triphosphate hydrolases"/>
    <property type="match status" value="1"/>
</dbReference>
<dbReference type="InterPro" id="IPR018957">
    <property type="entry name" value="Znf_C3HC4_RING-type"/>
</dbReference>
<dbReference type="InterPro" id="IPR017907">
    <property type="entry name" value="Znf_RING_CS"/>
</dbReference>
<dbReference type="InterPro" id="IPR001650">
    <property type="entry name" value="Helicase_C-like"/>
</dbReference>
<dbReference type="InterPro" id="IPR038718">
    <property type="entry name" value="SNF2-like_sf"/>
</dbReference>
<dbReference type="InterPro" id="IPR014001">
    <property type="entry name" value="Helicase_ATP-bd"/>
</dbReference>
<dbReference type="Proteomes" id="UP000054558">
    <property type="component" value="Unassembled WGS sequence"/>
</dbReference>
<feature type="compositionally biased region" description="Low complexity" evidence="10">
    <location>
        <begin position="65"/>
        <end position="87"/>
    </location>
</feature>
<dbReference type="InterPro" id="IPR050628">
    <property type="entry name" value="SNF2_RAD54_helicase_TF"/>
</dbReference>
<dbReference type="PANTHER" id="PTHR45626:SF12">
    <property type="entry name" value="DNA REPAIR PROTEIN RAD16"/>
    <property type="match status" value="1"/>
</dbReference>
<dbReference type="GO" id="GO:0006289">
    <property type="term" value="P:nucleotide-excision repair"/>
    <property type="evidence" value="ECO:0000318"/>
    <property type="project" value="GO_Central"/>
</dbReference>
<name>A0A1Y1IBP8_KLENI</name>
<keyword evidence="7" id="KW-0862">Zinc</keyword>
<dbReference type="GO" id="GO:0008270">
    <property type="term" value="F:zinc ion binding"/>
    <property type="evidence" value="ECO:0007669"/>
    <property type="project" value="UniProtKB-KW"/>
</dbReference>
<dbReference type="GO" id="GO:0008094">
    <property type="term" value="F:ATP-dependent activity, acting on DNA"/>
    <property type="evidence" value="ECO:0000318"/>
    <property type="project" value="GO_Central"/>
</dbReference>
<dbReference type="Gene3D" id="3.30.160.60">
    <property type="entry name" value="Classic Zinc Finger"/>
    <property type="match status" value="1"/>
</dbReference>
<keyword evidence="6" id="KW-0347">Helicase</keyword>
<dbReference type="AlphaFoldDB" id="A0A1Y1IBP8"/>
<evidence type="ECO:0000256" key="9">
    <source>
        <dbReference type="PROSITE-ProRule" id="PRU00175"/>
    </source>
</evidence>
<evidence type="ECO:0000256" key="7">
    <source>
        <dbReference type="ARBA" id="ARBA00022833"/>
    </source>
</evidence>
<organism evidence="14 15">
    <name type="scientific">Klebsormidium nitens</name>
    <name type="common">Green alga</name>
    <name type="synonym">Ulothrix nitens</name>
    <dbReference type="NCBI Taxonomy" id="105231"/>
    <lineage>
        <taxon>Eukaryota</taxon>
        <taxon>Viridiplantae</taxon>
        <taxon>Streptophyta</taxon>
        <taxon>Klebsormidiophyceae</taxon>
        <taxon>Klebsormidiales</taxon>
        <taxon>Klebsormidiaceae</taxon>
        <taxon>Klebsormidium</taxon>
    </lineage>
</organism>
<dbReference type="PROSITE" id="PS50089">
    <property type="entry name" value="ZF_RING_2"/>
    <property type="match status" value="1"/>
</dbReference>
<comment type="similarity">
    <text evidence="1">Belongs to the SNF2/RAD54 helicase family. RAD16 subfamily.</text>
</comment>
<feature type="compositionally biased region" description="Basic residues" evidence="10">
    <location>
        <begin position="125"/>
        <end position="153"/>
    </location>
</feature>
<evidence type="ECO:0000256" key="1">
    <source>
        <dbReference type="ARBA" id="ARBA00008438"/>
    </source>
</evidence>
<dbReference type="PROSITE" id="PS51194">
    <property type="entry name" value="HELICASE_CTER"/>
    <property type="match status" value="1"/>
</dbReference>
<dbReference type="Pfam" id="PF00097">
    <property type="entry name" value="zf-C3HC4"/>
    <property type="match status" value="1"/>
</dbReference>
<dbReference type="PROSITE" id="PS51192">
    <property type="entry name" value="HELICASE_ATP_BIND_1"/>
    <property type="match status" value="1"/>
</dbReference>
<dbReference type="InterPro" id="IPR001841">
    <property type="entry name" value="Znf_RING"/>
</dbReference>
<dbReference type="Gene3D" id="3.30.40.10">
    <property type="entry name" value="Zinc/RING finger domain, C3HC4 (zinc finger)"/>
    <property type="match status" value="1"/>
</dbReference>
<dbReference type="GO" id="GO:0005634">
    <property type="term" value="C:nucleus"/>
    <property type="evidence" value="ECO:0000318"/>
    <property type="project" value="GO_Central"/>
</dbReference>
<dbReference type="GO" id="GO:0005524">
    <property type="term" value="F:ATP binding"/>
    <property type="evidence" value="ECO:0007669"/>
    <property type="project" value="UniProtKB-KW"/>
</dbReference>
<accession>A0A1Y1IBP8</accession>
<gene>
    <name evidence="14" type="ORF">KFL_003160020</name>
</gene>
<keyword evidence="5" id="KW-0378">Hydrolase</keyword>
<sequence>MGRPARKAAKKGRAAVTGQVVPVSDSDAEPMEVEKESASDSSSEDEVVVASAKQKAAPRKRPTARRAAAANKKQKVVVQKDSGGSESDGSEYRASEDEDGGSESEAVEESDEEGSPDEEPIAPAKKGRKKSASKKGGGKKAARKPAAKGKKKAAPLNPHNLDEDGDYNVWGGSDEEGVDPDQMTRRSGPQPKLEPPSEMLMPLLPFQKEWLAWAIDQERGSVKGGILADEMGMGKTIQAISLVVTARHLHKDSQPPPLSAAAVSKAGQATKQACSAAAHQHASTSAGPSTSAPPLPKVKATLVVCPLVAVIQWRSEIARFTAPGSLKVLVYHGPKRNIDFEVLSQYDIVLTTYSIVESEHRKNVMPDKEECKWCGRKFYPDRLKVHLRFFCGPTARKSDKLALQQKKLPRNYKKSAAATKGKSPLEEPFEFEDDPKAKLKGKAAASKPSKASGKGKKAASDPSPEDEELSTSGKGMPFGRGGRRGVRFGRVTSTNLATAVEAAIDAVDEGPAASTEKSGFSALHSVQWARIVLDEAHSIKDRRCSTAKAVFAIQSEFKWALSGTPLQNRVGELYSLVRFLRMDPYAYYFCKKCDCKSLDYRFGKDWRKCDDCGHSPLHHFCWWNKYVANPIKKFGYVGEGRKAMLRLKAKVLDSALLRRTKVERAADLALPPRCTLLRKDAFDPREADFYEALYTQSQSQFATYVDSGTVLNNYAHIFDLLIRLRQAVDHPYLVVHSATAPPASAGQEKEEPNDVCGICHDPAEDAVVTACKHSFCRACLSEFVAGAGGDAETARGAGCPTCQRPLTVDLTGSAQAAAVATAASMSKKRTSILNRINLGGFQTSTKIEALREEIALMTEDDPSAKGLVFSQFTSMLDLCHFRLEKAGIKCVKLDGSMSMEHRDRMIQDFTNDPDVKVFLMSLKAGGVALNLTVASRVFLMDPWWNPAVEQQAQDRIHRLGQYKPIQVTRFVIENTIEERILKLQEKKQLVFDGTVGGSAEALGRLTAEDLAFLFSS</sequence>
<evidence type="ECO:0000259" key="12">
    <source>
        <dbReference type="PROSITE" id="PS51192"/>
    </source>
</evidence>
<evidence type="ECO:0000313" key="15">
    <source>
        <dbReference type="Proteomes" id="UP000054558"/>
    </source>
</evidence>
<dbReference type="CDD" id="cd18008">
    <property type="entry name" value="DEXDc_SHPRH-like"/>
    <property type="match status" value="1"/>
</dbReference>
<dbReference type="InterPro" id="IPR027417">
    <property type="entry name" value="P-loop_NTPase"/>
</dbReference>
<feature type="compositionally biased region" description="Basic residues" evidence="10">
    <location>
        <begin position="1"/>
        <end position="13"/>
    </location>
</feature>
<evidence type="ECO:0000256" key="10">
    <source>
        <dbReference type="SAM" id="MobiDB-lite"/>
    </source>
</evidence>
<feature type="region of interest" description="Disordered" evidence="10">
    <location>
        <begin position="1"/>
        <end position="196"/>
    </location>
</feature>
<feature type="domain" description="RING-type" evidence="11">
    <location>
        <begin position="756"/>
        <end position="803"/>
    </location>
</feature>
<dbReference type="EMBL" id="DF237265">
    <property type="protein sequence ID" value="GAQ86849.1"/>
    <property type="molecule type" value="Genomic_DNA"/>
</dbReference>
<evidence type="ECO:0000313" key="14">
    <source>
        <dbReference type="EMBL" id="GAQ86849.1"/>
    </source>
</evidence>
<evidence type="ECO:0000256" key="3">
    <source>
        <dbReference type="ARBA" id="ARBA00022741"/>
    </source>
</evidence>
<proteinExistence type="inferred from homology"/>
<dbReference type="CDD" id="cd16567">
    <property type="entry name" value="RING-HC_RAD16-like"/>
    <property type="match status" value="1"/>
</dbReference>
<dbReference type="Pfam" id="PF00271">
    <property type="entry name" value="Helicase_C"/>
    <property type="match status" value="1"/>
</dbReference>
<feature type="compositionally biased region" description="Low complexity" evidence="10">
    <location>
        <begin position="442"/>
        <end position="452"/>
    </location>
</feature>
<keyword evidence="4 9" id="KW-0863">Zinc-finger</keyword>
<dbReference type="PANTHER" id="PTHR45626">
    <property type="entry name" value="TRANSCRIPTION TERMINATION FACTOR 2-RELATED"/>
    <property type="match status" value="1"/>
</dbReference>
<dbReference type="SUPFAM" id="SSF57850">
    <property type="entry name" value="RING/U-box"/>
    <property type="match status" value="1"/>
</dbReference>
<reference evidence="14 15" key="1">
    <citation type="journal article" date="2014" name="Nat. Commun.">
        <title>Klebsormidium flaccidum genome reveals primary factors for plant terrestrial adaptation.</title>
        <authorList>
            <person name="Hori K."/>
            <person name="Maruyama F."/>
            <person name="Fujisawa T."/>
            <person name="Togashi T."/>
            <person name="Yamamoto N."/>
            <person name="Seo M."/>
            <person name="Sato S."/>
            <person name="Yamada T."/>
            <person name="Mori H."/>
            <person name="Tajima N."/>
            <person name="Moriyama T."/>
            <person name="Ikeuchi M."/>
            <person name="Watanabe M."/>
            <person name="Wada H."/>
            <person name="Kobayashi K."/>
            <person name="Saito M."/>
            <person name="Masuda T."/>
            <person name="Sasaki-Sekimoto Y."/>
            <person name="Mashiguchi K."/>
            <person name="Awai K."/>
            <person name="Shimojima M."/>
            <person name="Masuda S."/>
            <person name="Iwai M."/>
            <person name="Nobusawa T."/>
            <person name="Narise T."/>
            <person name="Kondo S."/>
            <person name="Saito H."/>
            <person name="Sato R."/>
            <person name="Murakawa M."/>
            <person name="Ihara Y."/>
            <person name="Oshima-Yamada Y."/>
            <person name="Ohtaka K."/>
            <person name="Satoh M."/>
            <person name="Sonobe K."/>
            <person name="Ishii M."/>
            <person name="Ohtani R."/>
            <person name="Kanamori-Sato M."/>
            <person name="Honoki R."/>
            <person name="Miyazaki D."/>
            <person name="Mochizuki H."/>
            <person name="Umetsu J."/>
            <person name="Higashi K."/>
            <person name="Shibata D."/>
            <person name="Kamiya Y."/>
            <person name="Sato N."/>
            <person name="Nakamura Y."/>
            <person name="Tabata S."/>
            <person name="Ida S."/>
            <person name="Kurokawa K."/>
            <person name="Ohta H."/>
        </authorList>
    </citation>
    <scope>NUCLEOTIDE SEQUENCE [LARGE SCALE GENOMIC DNA]</scope>
    <source>
        <strain evidence="14 15">NIES-2285</strain>
    </source>
</reference>
<evidence type="ECO:0000259" key="13">
    <source>
        <dbReference type="PROSITE" id="PS51194"/>
    </source>
</evidence>
<feature type="region of interest" description="Disordered" evidence="10">
    <location>
        <begin position="272"/>
        <end position="293"/>
    </location>
</feature>
<dbReference type="GO" id="GO:0016787">
    <property type="term" value="F:hydrolase activity"/>
    <property type="evidence" value="ECO:0007669"/>
    <property type="project" value="UniProtKB-KW"/>
</dbReference>
<dbReference type="CDD" id="cd18793">
    <property type="entry name" value="SF2_C_SNF"/>
    <property type="match status" value="1"/>
</dbReference>
<dbReference type="Gene3D" id="3.40.50.10810">
    <property type="entry name" value="Tandem AAA-ATPase domain"/>
    <property type="match status" value="2"/>
</dbReference>
<dbReference type="OMA" id="DHIMLRR"/>
<protein>
    <submittedName>
        <fullName evidence="14">Putative SNF2 family N-terminal domain containing protein</fullName>
    </submittedName>
</protein>
<feature type="domain" description="Helicase C-terminal" evidence="13">
    <location>
        <begin position="842"/>
        <end position="1002"/>
    </location>
</feature>
<keyword evidence="2" id="KW-0479">Metal-binding</keyword>
<evidence type="ECO:0000256" key="4">
    <source>
        <dbReference type="ARBA" id="ARBA00022771"/>
    </source>
</evidence>
<dbReference type="GO" id="GO:0004386">
    <property type="term" value="F:helicase activity"/>
    <property type="evidence" value="ECO:0007669"/>
    <property type="project" value="UniProtKB-KW"/>
</dbReference>
<dbReference type="InterPro" id="IPR013083">
    <property type="entry name" value="Znf_RING/FYVE/PHD"/>
</dbReference>
<evidence type="ECO:0000259" key="11">
    <source>
        <dbReference type="PROSITE" id="PS50089"/>
    </source>
</evidence>
<keyword evidence="3" id="KW-0547">Nucleotide-binding</keyword>
<keyword evidence="8" id="KW-0067">ATP-binding</keyword>
<dbReference type="SMART" id="SM00184">
    <property type="entry name" value="RING"/>
    <property type="match status" value="1"/>
</dbReference>
<feature type="compositionally biased region" description="Acidic residues" evidence="10">
    <location>
        <begin position="96"/>
        <end position="120"/>
    </location>
</feature>
<dbReference type="OrthoDB" id="448448at2759"/>
<dbReference type="SUPFAM" id="SSF52540">
    <property type="entry name" value="P-loop containing nucleoside triphosphate hydrolases"/>
    <property type="match status" value="2"/>
</dbReference>
<dbReference type="STRING" id="105231.A0A1Y1IBP8"/>
<keyword evidence="15" id="KW-1185">Reference proteome</keyword>
<feature type="domain" description="Helicase ATP-binding" evidence="12">
    <location>
        <begin position="216"/>
        <end position="583"/>
    </location>
</feature>